<dbReference type="EMBL" id="JBHUCM010000014">
    <property type="protein sequence ID" value="MFD1538731.1"/>
    <property type="molecule type" value="Genomic_DNA"/>
</dbReference>
<evidence type="ECO:0000313" key="1">
    <source>
        <dbReference type="EMBL" id="MFD1538731.1"/>
    </source>
</evidence>
<name>A0ABW4G853_9ACTN</name>
<sequence>MVELGHEFTVGGASGDEVVVAFFELEAQFYGLLLQMSDLLVEGVDVGGRAEPGLAPDMLAEQLGQAFLKLLDADVESDGAFVGGK</sequence>
<reference evidence="2" key="1">
    <citation type="journal article" date="2019" name="Int. J. Syst. Evol. Microbiol.">
        <title>The Global Catalogue of Microorganisms (GCM) 10K type strain sequencing project: providing services to taxonomists for standard genome sequencing and annotation.</title>
        <authorList>
            <consortium name="The Broad Institute Genomics Platform"/>
            <consortium name="The Broad Institute Genome Sequencing Center for Infectious Disease"/>
            <person name="Wu L."/>
            <person name="Ma J."/>
        </authorList>
    </citation>
    <scope>NUCLEOTIDE SEQUENCE [LARGE SCALE GENOMIC DNA]</scope>
    <source>
        <strain evidence="2">CGMCC 1.15399</strain>
    </source>
</reference>
<dbReference type="Proteomes" id="UP001597097">
    <property type="component" value="Unassembled WGS sequence"/>
</dbReference>
<accession>A0ABW4G853</accession>
<gene>
    <name evidence="1" type="ORF">ACFSJ0_16870</name>
</gene>
<comment type="caution">
    <text evidence="1">The sequence shown here is derived from an EMBL/GenBank/DDBJ whole genome shotgun (WGS) entry which is preliminary data.</text>
</comment>
<organism evidence="1 2">
    <name type="scientific">Nonomuraea guangzhouensis</name>
    <dbReference type="NCBI Taxonomy" id="1291555"/>
    <lineage>
        <taxon>Bacteria</taxon>
        <taxon>Bacillati</taxon>
        <taxon>Actinomycetota</taxon>
        <taxon>Actinomycetes</taxon>
        <taxon>Streptosporangiales</taxon>
        <taxon>Streptosporangiaceae</taxon>
        <taxon>Nonomuraea</taxon>
    </lineage>
</organism>
<dbReference type="RefSeq" id="WP_219530617.1">
    <property type="nucleotide sequence ID" value="NZ_JAHKRM010000009.1"/>
</dbReference>
<protein>
    <submittedName>
        <fullName evidence="1">Uncharacterized protein</fullName>
    </submittedName>
</protein>
<keyword evidence="2" id="KW-1185">Reference proteome</keyword>
<proteinExistence type="predicted"/>
<evidence type="ECO:0000313" key="2">
    <source>
        <dbReference type="Proteomes" id="UP001597097"/>
    </source>
</evidence>